<dbReference type="InterPro" id="IPR008964">
    <property type="entry name" value="Invasin/intimin_cell_adhesion"/>
</dbReference>
<dbReference type="AlphaFoldDB" id="A0A937CVI7"/>
<evidence type="ECO:0000256" key="2">
    <source>
        <dbReference type="SAM" id="MobiDB-lite"/>
    </source>
</evidence>
<feature type="compositionally biased region" description="Gly residues" evidence="2">
    <location>
        <begin position="23"/>
        <end position="46"/>
    </location>
</feature>
<comment type="caution">
    <text evidence="5">The sequence shown here is derived from an EMBL/GenBank/DDBJ whole genome shotgun (WGS) entry which is preliminary data.</text>
</comment>
<evidence type="ECO:0000313" key="6">
    <source>
        <dbReference type="Proteomes" id="UP000599109"/>
    </source>
</evidence>
<comment type="similarity">
    <text evidence="1">Belongs to the intimin/invasin family.</text>
</comment>
<dbReference type="InterPro" id="IPR013783">
    <property type="entry name" value="Ig-like_fold"/>
</dbReference>
<sequence length="671" mass="65614">MNKKMKALASMVMVGALAACGGGGGSPGTTPGTGSGGSGSSGGGSGDSPSTPVDSASLALSLVNSSGAPVAGNAVSAGATVFAKALVKDASGALVQNKLVTFSAGQGSSVAFQPASGQVLTDANGIATVQVTPASATSAGAATLTATATVGGAAVSSSLDVQTSPANVSLAQMAAAQSSLTPFQNTTVTVNALVNGTAATSTPVAVGFTASCGTFSPATATTDSTGKASATFQAAGCLGGTATLTASAPGASPVQTQVTVQSPQATNVLFESATPSVIFTSAASSGDKQSTVRFKVVDAAGSGIGASTNVQVSLSAAAIASGVVFADTKTTAPKTVPTDANGEVSVIVKSGGFPTPLSVTAALASDTSVSASSSGLTVNSGRAVQKFFSPSASVFNMEGWDFDGEITNLNVRTADRLGQPVPEGTPVSFISEGGQVTASCTLTIDGNGKSGCSVQFASQAFRPTDGRVSILAFMDGDEDFVDINGNNRFDAGEQFTDMGQPFLDSDEDGAPAATEQRVGNSSVAGSGIGTNACSTGVIENVPNTCDGVWGPTRVRARLTIVFSGSFAITATEDSSVFGTPSATGVTVNLFDLHGNPLPFGTSVTATVSGGTNCVVREVIPATVPSTTTATSHRVIVAKGSSPGDTCSGAELSMKSSTPKGNVTLLGSVIIP</sequence>
<dbReference type="EMBL" id="JAEQNE010000004">
    <property type="protein sequence ID" value="MBL0393107.1"/>
    <property type="molecule type" value="Genomic_DNA"/>
</dbReference>
<accession>A0A937CVI7</accession>
<keyword evidence="6" id="KW-1185">Reference proteome</keyword>
<evidence type="ECO:0000256" key="3">
    <source>
        <dbReference type="SAM" id="SignalP"/>
    </source>
</evidence>
<feature type="signal peptide" evidence="3">
    <location>
        <begin position="1"/>
        <end position="18"/>
    </location>
</feature>
<dbReference type="Gene3D" id="2.60.40.10">
    <property type="entry name" value="Immunoglobulins"/>
    <property type="match status" value="2"/>
</dbReference>
<dbReference type="SMART" id="SM00634">
    <property type="entry name" value="BID_1"/>
    <property type="match status" value="1"/>
</dbReference>
<keyword evidence="3" id="KW-0732">Signal</keyword>
<protein>
    <recommendedName>
        <fullName evidence="4">Big-1 domain-containing protein</fullName>
    </recommendedName>
</protein>
<name>A0A937CVI7_9BURK</name>
<feature type="domain" description="Big-1" evidence="4">
    <location>
        <begin position="59"/>
        <end position="164"/>
    </location>
</feature>
<proteinExistence type="inferred from homology"/>
<dbReference type="PROSITE" id="PS51127">
    <property type="entry name" value="BIG1"/>
    <property type="match status" value="1"/>
</dbReference>
<dbReference type="PROSITE" id="PS51257">
    <property type="entry name" value="PROKAR_LIPOPROTEIN"/>
    <property type="match status" value="1"/>
</dbReference>
<feature type="region of interest" description="Disordered" evidence="2">
    <location>
        <begin position="23"/>
        <end position="54"/>
    </location>
</feature>
<evidence type="ECO:0000259" key="4">
    <source>
        <dbReference type="PROSITE" id="PS51127"/>
    </source>
</evidence>
<dbReference type="SUPFAM" id="SSF49373">
    <property type="entry name" value="Invasin/intimin cell-adhesion fragments"/>
    <property type="match status" value="2"/>
</dbReference>
<organism evidence="5 6">
    <name type="scientific">Ramlibacter monticola</name>
    <dbReference type="NCBI Taxonomy" id="1926872"/>
    <lineage>
        <taxon>Bacteria</taxon>
        <taxon>Pseudomonadati</taxon>
        <taxon>Pseudomonadota</taxon>
        <taxon>Betaproteobacteria</taxon>
        <taxon>Burkholderiales</taxon>
        <taxon>Comamonadaceae</taxon>
        <taxon>Ramlibacter</taxon>
    </lineage>
</organism>
<reference evidence="5 6" key="1">
    <citation type="journal article" date="2017" name="Int. J. Syst. Evol. Microbiol.">
        <title>Ramlibacter monticola sp. nov., isolated from forest soil.</title>
        <authorList>
            <person name="Chaudhary D.K."/>
            <person name="Kim J."/>
        </authorList>
    </citation>
    <scope>NUCLEOTIDE SEQUENCE [LARGE SCALE GENOMIC DNA]</scope>
    <source>
        <strain evidence="5 6">KACC 19175</strain>
    </source>
</reference>
<evidence type="ECO:0000313" key="5">
    <source>
        <dbReference type="EMBL" id="MBL0393107.1"/>
    </source>
</evidence>
<dbReference type="RefSeq" id="WP_201675763.1">
    <property type="nucleotide sequence ID" value="NZ_JAEQNE010000004.1"/>
</dbReference>
<feature type="chain" id="PRO_5037604552" description="Big-1 domain-containing protein" evidence="3">
    <location>
        <begin position="19"/>
        <end position="671"/>
    </location>
</feature>
<dbReference type="Proteomes" id="UP000599109">
    <property type="component" value="Unassembled WGS sequence"/>
</dbReference>
<gene>
    <name evidence="5" type="ORF">JJ685_18350</name>
</gene>
<dbReference type="InterPro" id="IPR003344">
    <property type="entry name" value="Big_1_dom"/>
</dbReference>
<evidence type="ECO:0000256" key="1">
    <source>
        <dbReference type="ARBA" id="ARBA00010116"/>
    </source>
</evidence>